<dbReference type="GO" id="GO:0003677">
    <property type="term" value="F:DNA binding"/>
    <property type="evidence" value="ECO:0007669"/>
    <property type="project" value="InterPro"/>
</dbReference>
<dbReference type="PANTHER" id="PTHR33609">
    <property type="entry name" value="LOW CALCIUM RESPONSE LOCUS PROTEIN S"/>
    <property type="match status" value="1"/>
</dbReference>
<dbReference type="AlphaFoldDB" id="H1SGU3"/>
<evidence type="ECO:0000313" key="2">
    <source>
        <dbReference type="Proteomes" id="UP000005808"/>
    </source>
</evidence>
<dbReference type="InterPro" id="IPR052546">
    <property type="entry name" value="Transposase_8_domain"/>
</dbReference>
<dbReference type="OrthoDB" id="9816028at2"/>
<dbReference type="GO" id="GO:0006313">
    <property type="term" value="P:DNA transposition"/>
    <property type="evidence" value="ECO:0007669"/>
    <property type="project" value="InterPro"/>
</dbReference>
<dbReference type="PANTHER" id="PTHR33609:SF1">
    <property type="entry name" value="TRANSPOSASE"/>
    <property type="match status" value="1"/>
</dbReference>
<dbReference type="InterPro" id="IPR002514">
    <property type="entry name" value="Transposase_8"/>
</dbReference>
<evidence type="ECO:0000313" key="1">
    <source>
        <dbReference type="EMBL" id="EHP38268.1"/>
    </source>
</evidence>
<dbReference type="Proteomes" id="UP000005808">
    <property type="component" value="Unassembled WGS sequence"/>
</dbReference>
<accession>H1SGU3</accession>
<dbReference type="GO" id="GO:0004803">
    <property type="term" value="F:transposase activity"/>
    <property type="evidence" value="ECO:0007669"/>
    <property type="project" value="InterPro"/>
</dbReference>
<proteinExistence type="predicted"/>
<comment type="caution">
    <text evidence="1">The sequence shown here is derived from an EMBL/GenBank/DDBJ whole genome shotgun (WGS) entry which is preliminary data.</text>
</comment>
<reference evidence="1 2" key="1">
    <citation type="journal article" date="2012" name="J. Bacteriol.">
        <title>De Novo Genome Project of Cupriavidus basilensis OR16.</title>
        <authorList>
            <person name="Cserhati M."/>
            <person name="Kriszt B."/>
            <person name="Szoboszlay S."/>
            <person name="Toth A."/>
            <person name="Szabo I."/>
            <person name="Tancsics A."/>
            <person name="Nagy I."/>
            <person name="Horvath B."/>
            <person name="Nagy I."/>
            <person name="Kukolya J."/>
        </authorList>
    </citation>
    <scope>NUCLEOTIDE SEQUENCE [LARGE SCALE GENOMIC DNA]</scope>
    <source>
        <strain evidence="1 2">OR16</strain>
    </source>
</reference>
<gene>
    <name evidence="1" type="ORF">OR16_38162</name>
</gene>
<protein>
    <submittedName>
        <fullName evidence="1">Transposase</fullName>
    </submittedName>
</protein>
<dbReference type="PATRIC" id="fig|1127483.3.peg.7598"/>
<sequence>MNRRFSEEQIRGYLAEAATGVPVRELCARYGFSDASFYGWRIKYGQGAGSEARDGRKLRDLQEENTRLKSMLADALLKLELMRNRAGRAGNGKERS</sequence>
<name>H1SGU3_9BURK</name>
<dbReference type="SUPFAM" id="SSF46689">
    <property type="entry name" value="Homeodomain-like"/>
    <property type="match status" value="1"/>
</dbReference>
<dbReference type="Pfam" id="PF01527">
    <property type="entry name" value="HTH_Tnp_1"/>
    <property type="match status" value="1"/>
</dbReference>
<organism evidence="1 2">
    <name type="scientific">Cupriavidus basilensis OR16</name>
    <dbReference type="NCBI Taxonomy" id="1127483"/>
    <lineage>
        <taxon>Bacteria</taxon>
        <taxon>Pseudomonadati</taxon>
        <taxon>Pseudomonadota</taxon>
        <taxon>Betaproteobacteria</taxon>
        <taxon>Burkholderiales</taxon>
        <taxon>Burkholderiaceae</taxon>
        <taxon>Cupriavidus</taxon>
    </lineage>
</organism>
<dbReference type="InterPro" id="IPR009057">
    <property type="entry name" value="Homeodomain-like_sf"/>
</dbReference>
<dbReference type="RefSeq" id="WP_006163653.1">
    <property type="nucleotide sequence ID" value="NZ_AHJE01000136.1"/>
</dbReference>
<dbReference type="EMBL" id="AHJE01000136">
    <property type="protein sequence ID" value="EHP38268.1"/>
    <property type="molecule type" value="Genomic_DNA"/>
</dbReference>